<dbReference type="Gene3D" id="3.40.190.10">
    <property type="entry name" value="Periplasmic binding protein-like II"/>
    <property type="match status" value="2"/>
</dbReference>
<dbReference type="PANTHER" id="PTHR30006:SF15">
    <property type="entry name" value="IRON-UTILIZATION PERIPLASMIC PROTEIN"/>
    <property type="match status" value="1"/>
</dbReference>
<dbReference type="eggNOG" id="COG1840">
    <property type="taxonomic scope" value="Bacteria"/>
</dbReference>
<sequence length="403" mass="43594">MQTVVEPAPAASRRPAPAGNGWSPTAAPGGGPDGDPVASPRARRARGTAGHRGPGASGWRRYLAAGRRLLGSVLLLALAGFVLAGCGPLGGGNQQLVIYSSRTQSLVHPLLEQFAKETGIDIRVRYGSTAELVNTLLEEGDRTEADVLYLSDAGGWGPLREAGLLAQLPQDVLEKVDPRFRSPDGQWVGVSGRSKVIVYNKDRIDPARDLPDSVMALTDPKWKGRVGWAPTHGEWQILVTAIRLTRGEEAARQWLEGMKANEPKEYPNLISIVRAVADGEIDIGVANHYYVPRLMEELGTGFAARNHFLKNGDPGAVIDVTGAAILRSTDQKEAAERFVRFLLSEEAQRYFTQETKEFPMIAGIPLPEGVPPMEELDPPAIDQSDLAQIRETVNLLRDTGVLP</sequence>
<dbReference type="EMBL" id="AENY02000003">
    <property type="protein sequence ID" value="EKP94334.1"/>
    <property type="molecule type" value="Genomic_DNA"/>
</dbReference>
<dbReference type="SUPFAM" id="SSF53850">
    <property type="entry name" value="Periplasmic binding protein-like II"/>
    <property type="match status" value="1"/>
</dbReference>
<gene>
    <name evidence="5" type="ORF">ThesuDRAFT_02067</name>
</gene>
<comment type="caution">
    <text evidence="5">The sequence shown here is derived from an EMBL/GenBank/DDBJ whole genome shotgun (WGS) entry which is preliminary data.</text>
</comment>
<keyword evidence="1" id="KW-0410">Iron transport</keyword>
<name>K6Q0B0_9FIRM</name>
<evidence type="ECO:0000256" key="4">
    <source>
        <dbReference type="SAM" id="Phobius"/>
    </source>
</evidence>
<dbReference type="CDD" id="cd13543">
    <property type="entry name" value="PBP2_Fbp"/>
    <property type="match status" value="1"/>
</dbReference>
<organism evidence="5 6">
    <name type="scientific">Thermaerobacter subterraneus DSM 13965</name>
    <dbReference type="NCBI Taxonomy" id="867903"/>
    <lineage>
        <taxon>Bacteria</taxon>
        <taxon>Bacillati</taxon>
        <taxon>Bacillota</taxon>
        <taxon>Clostridia</taxon>
        <taxon>Eubacteriales</taxon>
        <taxon>Clostridiales Family XVII. Incertae Sedis</taxon>
        <taxon>Thermaerobacter</taxon>
    </lineage>
</organism>
<evidence type="ECO:0000313" key="5">
    <source>
        <dbReference type="EMBL" id="EKP94334.1"/>
    </source>
</evidence>
<keyword evidence="4" id="KW-0472">Membrane</keyword>
<dbReference type="STRING" id="867903.ThesuDRAFT_02067"/>
<dbReference type="Pfam" id="PF13416">
    <property type="entry name" value="SBP_bac_8"/>
    <property type="match status" value="1"/>
</dbReference>
<proteinExistence type="predicted"/>
<feature type="transmembrane region" description="Helical" evidence="4">
    <location>
        <begin position="69"/>
        <end position="90"/>
    </location>
</feature>
<evidence type="ECO:0000256" key="2">
    <source>
        <dbReference type="ARBA" id="ARBA00022729"/>
    </source>
</evidence>
<dbReference type="InterPro" id="IPR006059">
    <property type="entry name" value="SBP"/>
</dbReference>
<keyword evidence="1" id="KW-0408">Iron</keyword>
<keyword evidence="4" id="KW-0812">Transmembrane</keyword>
<keyword evidence="6" id="KW-1185">Reference proteome</keyword>
<reference evidence="5" key="1">
    <citation type="submission" date="2010-10" db="EMBL/GenBank/DDBJ databases">
        <authorList>
            <consortium name="US DOE Joint Genome Institute (JGI-PGF)"/>
            <person name="Lucas S."/>
            <person name="Copeland A."/>
            <person name="Lapidus A."/>
            <person name="Bruce D."/>
            <person name="Goodwin L."/>
            <person name="Pitluck S."/>
            <person name="Kyrpides N."/>
            <person name="Mavromatis K."/>
            <person name="Detter J.C."/>
            <person name="Han C."/>
            <person name="Land M."/>
            <person name="Hauser L."/>
            <person name="Markowitz V."/>
            <person name="Cheng J.-F."/>
            <person name="Hugenholtz P."/>
            <person name="Woyke T."/>
            <person name="Wu D."/>
            <person name="Pukall R."/>
            <person name="Wahrenburg C."/>
            <person name="Brambilla E."/>
            <person name="Klenk H.-P."/>
            <person name="Eisen J.A."/>
        </authorList>
    </citation>
    <scope>NUCLEOTIDE SEQUENCE [LARGE SCALE GENOMIC DNA]</scope>
    <source>
        <strain evidence="5">DSM 13965</strain>
    </source>
</reference>
<keyword evidence="1" id="KW-0406">Ion transport</keyword>
<dbReference type="OrthoDB" id="9769319at2"/>
<keyword evidence="2" id="KW-0732">Signal</keyword>
<dbReference type="GO" id="GO:0030288">
    <property type="term" value="C:outer membrane-bounded periplasmic space"/>
    <property type="evidence" value="ECO:0007669"/>
    <property type="project" value="TreeGrafter"/>
</dbReference>
<keyword evidence="4" id="KW-1133">Transmembrane helix</keyword>
<dbReference type="HOGENOM" id="CLU_026974_2_0_9"/>
<evidence type="ECO:0000256" key="3">
    <source>
        <dbReference type="SAM" id="MobiDB-lite"/>
    </source>
</evidence>
<reference evidence="5" key="2">
    <citation type="submission" date="2012-10" db="EMBL/GenBank/DDBJ databases">
        <title>Improved high-quality draft of Thermaerobacter subterraneus C21, DSM 13965.</title>
        <authorList>
            <consortium name="DOE Joint Genome Institute"/>
            <person name="Eisen J."/>
            <person name="Huntemann M."/>
            <person name="Wei C.-L."/>
            <person name="Han J."/>
            <person name="Detter J.C."/>
            <person name="Han C."/>
            <person name="Tapia R."/>
            <person name="Chen A."/>
            <person name="Kyrpides N."/>
            <person name="Mavromatis K."/>
            <person name="Markowitz V."/>
            <person name="Szeto E."/>
            <person name="Ivanova N."/>
            <person name="Mikhailova N."/>
            <person name="Ovchinnikova G."/>
            <person name="Pagani I."/>
            <person name="Pati A."/>
            <person name="Goodwin L."/>
            <person name="Nordberg H.P."/>
            <person name="Cantor M.N."/>
            <person name="Hua S.X."/>
            <person name="Woyke T."/>
            <person name="Eisen J."/>
            <person name="Klenk H.-P."/>
        </authorList>
    </citation>
    <scope>NUCLEOTIDE SEQUENCE [LARGE SCALE GENOMIC DNA]</scope>
    <source>
        <strain evidence="5">DSM 13965</strain>
    </source>
</reference>
<evidence type="ECO:0000256" key="1">
    <source>
        <dbReference type="ARBA" id="ARBA00022496"/>
    </source>
</evidence>
<accession>K6Q0B0</accession>
<protein>
    <submittedName>
        <fullName evidence="5">ABC-type Fe3+ transport system, periplasmic component</fullName>
    </submittedName>
</protein>
<dbReference type="GO" id="GO:0006826">
    <property type="term" value="P:iron ion transport"/>
    <property type="evidence" value="ECO:0007669"/>
    <property type="project" value="UniProtKB-KW"/>
</dbReference>
<evidence type="ECO:0000313" key="6">
    <source>
        <dbReference type="Proteomes" id="UP000005710"/>
    </source>
</evidence>
<feature type="compositionally biased region" description="Low complexity" evidence="3">
    <location>
        <begin position="7"/>
        <end position="18"/>
    </location>
</feature>
<dbReference type="AlphaFoldDB" id="K6Q0B0"/>
<keyword evidence="1" id="KW-0813">Transport</keyword>
<dbReference type="Proteomes" id="UP000005710">
    <property type="component" value="Unassembled WGS sequence"/>
</dbReference>
<feature type="region of interest" description="Disordered" evidence="3">
    <location>
        <begin position="1"/>
        <end position="57"/>
    </location>
</feature>
<dbReference type="PANTHER" id="PTHR30006">
    <property type="entry name" value="THIAMINE-BINDING PERIPLASMIC PROTEIN-RELATED"/>
    <property type="match status" value="1"/>
</dbReference>